<keyword evidence="3" id="KW-1185">Reference proteome</keyword>
<reference evidence="2" key="1">
    <citation type="submission" date="2009-07" db="EMBL/GenBank/DDBJ databases">
        <authorList>
            <person name="Weinstock G."/>
            <person name="Sodergren E."/>
            <person name="Clifton S."/>
            <person name="Fulton L."/>
            <person name="Fulton B."/>
            <person name="Courtney L."/>
            <person name="Fronick C."/>
            <person name="Harrison M."/>
            <person name="Strong C."/>
            <person name="Farmer C."/>
            <person name="Delahaunty K."/>
            <person name="Markovic C."/>
            <person name="Hall O."/>
            <person name="Minx P."/>
            <person name="Tomlinson C."/>
            <person name="Mitreva M."/>
            <person name="Nelson J."/>
            <person name="Hou S."/>
            <person name="Wollam A."/>
            <person name="Pepin K.H."/>
            <person name="Johnson M."/>
            <person name="Bhonagiri V."/>
            <person name="Nash W.E."/>
            <person name="Warren W."/>
            <person name="Chinwalla A."/>
            <person name="Mardis E.R."/>
            <person name="Wilson R.K."/>
        </authorList>
    </citation>
    <scope>NUCLEOTIDE SEQUENCE [LARGE SCALE GENOMIC DNA]</scope>
    <source>
        <strain evidence="2">DSM 14469</strain>
    </source>
</reference>
<dbReference type="STRING" id="168384.SAMN05660368_03459"/>
<dbReference type="EMBL" id="ACCL02000024">
    <property type="protein sequence ID" value="EET58891.1"/>
    <property type="molecule type" value="Genomic_DNA"/>
</dbReference>
<feature type="domain" description="AB hydrolase-1" evidence="1">
    <location>
        <begin position="73"/>
        <end position="164"/>
    </location>
</feature>
<dbReference type="InterPro" id="IPR000073">
    <property type="entry name" value="AB_hydrolase_1"/>
</dbReference>
<dbReference type="PANTHER" id="PTHR46438">
    <property type="entry name" value="ALPHA/BETA-HYDROLASES SUPERFAMILY PROTEIN"/>
    <property type="match status" value="1"/>
</dbReference>
<gene>
    <name evidence="2" type="ORF">BRYFOR_09180</name>
</gene>
<comment type="caution">
    <text evidence="2">The sequence shown here is derived from an EMBL/GenBank/DDBJ whole genome shotgun (WGS) entry which is preliminary data.</text>
</comment>
<accession>C6LKJ2</accession>
<dbReference type="AlphaFoldDB" id="C6LKJ2"/>
<dbReference type="PANTHER" id="PTHR46438:SF2">
    <property type="entry name" value="ALPHA_BETA-HYDROLASES SUPERFAMILY PROTEIN"/>
    <property type="match status" value="1"/>
</dbReference>
<dbReference type="Pfam" id="PF00561">
    <property type="entry name" value="Abhydrolase_1"/>
    <property type="match status" value="1"/>
</dbReference>
<evidence type="ECO:0000313" key="2">
    <source>
        <dbReference type="EMBL" id="EET58891.1"/>
    </source>
</evidence>
<dbReference type="eggNOG" id="COG0596">
    <property type="taxonomic scope" value="Bacteria"/>
</dbReference>
<sequence>MFHVKRRLEKLMKLTIWVSIAMYLANKFVESSATFRHLLRVKKDSFYKWRHGKIYYTKTGSGSPLLLIHDLHPASSQQEWSKIIEPLSKDHTVYAIDLLGCGRSEKPQLTSYCNYLFVQLINDFIHDVIKEKTDVYATGKSGSFVIMAANMHSDIINEITLVNPESFGRLAVLPDFRSKIVKTALHLPLFGTFLYYQLVSRNQIEYQFTEKYYYNPFHLEDKTIFTYYEAAHTSQSGGRHLLAAISSNYMNFDIRNAFPKLTNPVHLIFGRELPDAEQIAEAYQKANKHTTCSFVEKTKMLPQLEAPKAFISSVTDI</sequence>
<proteinExistence type="predicted"/>
<dbReference type="SUPFAM" id="SSF53474">
    <property type="entry name" value="alpha/beta-Hydrolases"/>
    <property type="match status" value="1"/>
</dbReference>
<dbReference type="ESTHER" id="9firm-c6lkj2">
    <property type="family name" value="6_AlphaBeta_hydrolase"/>
</dbReference>
<protein>
    <recommendedName>
        <fullName evidence="1">AB hydrolase-1 domain-containing protein</fullName>
    </recommendedName>
</protein>
<evidence type="ECO:0000259" key="1">
    <source>
        <dbReference type="Pfam" id="PF00561"/>
    </source>
</evidence>
<dbReference type="Gene3D" id="3.40.50.1820">
    <property type="entry name" value="alpha/beta hydrolase"/>
    <property type="match status" value="1"/>
</dbReference>
<name>C6LKJ2_9FIRM</name>
<evidence type="ECO:0000313" key="3">
    <source>
        <dbReference type="Proteomes" id="UP000005561"/>
    </source>
</evidence>
<dbReference type="InterPro" id="IPR029058">
    <property type="entry name" value="AB_hydrolase_fold"/>
</dbReference>
<dbReference type="Proteomes" id="UP000005561">
    <property type="component" value="Unassembled WGS sequence"/>
</dbReference>
<organism evidence="2 3">
    <name type="scientific">Marvinbryantia formatexigens DSM 14469</name>
    <dbReference type="NCBI Taxonomy" id="478749"/>
    <lineage>
        <taxon>Bacteria</taxon>
        <taxon>Bacillati</taxon>
        <taxon>Bacillota</taxon>
        <taxon>Clostridia</taxon>
        <taxon>Lachnospirales</taxon>
        <taxon>Lachnospiraceae</taxon>
        <taxon>Marvinbryantia</taxon>
    </lineage>
</organism>